<dbReference type="EMBL" id="AMCI01007569">
    <property type="protein sequence ID" value="EJW92388.1"/>
    <property type="molecule type" value="Genomic_DNA"/>
</dbReference>
<organism evidence="1">
    <name type="scientific">gut metagenome</name>
    <dbReference type="NCBI Taxonomy" id="749906"/>
    <lineage>
        <taxon>unclassified sequences</taxon>
        <taxon>metagenomes</taxon>
        <taxon>organismal metagenomes</taxon>
    </lineage>
</organism>
<evidence type="ECO:0000313" key="1">
    <source>
        <dbReference type="EMBL" id="EJW92388.1"/>
    </source>
</evidence>
<gene>
    <name evidence="1" type="ORF">EVA_19505</name>
</gene>
<dbReference type="AlphaFoldDB" id="J9FD90"/>
<reference evidence="1" key="1">
    <citation type="journal article" date="2012" name="PLoS ONE">
        <title>Gene sets for utilization of primary and secondary nutrition supplies in the distal gut of endangered iberian lynx.</title>
        <authorList>
            <person name="Alcaide M."/>
            <person name="Messina E."/>
            <person name="Richter M."/>
            <person name="Bargiela R."/>
            <person name="Peplies J."/>
            <person name="Huws S.A."/>
            <person name="Newbold C.J."/>
            <person name="Golyshin P.N."/>
            <person name="Simon M.A."/>
            <person name="Lopez G."/>
            <person name="Yakimov M.M."/>
            <person name="Ferrer M."/>
        </authorList>
    </citation>
    <scope>NUCLEOTIDE SEQUENCE</scope>
</reference>
<sequence>MFVSASADSILVCTLDCTDDSSALLSSSKFPLSSVEGELFSPISLVFRELLLSLLSEALLSCVGRRSGTSS</sequence>
<protein>
    <submittedName>
        <fullName evidence="1">Uncharacterized protein</fullName>
    </submittedName>
</protein>
<proteinExistence type="predicted"/>
<name>J9FD90_9ZZZZ</name>
<comment type="caution">
    <text evidence="1">The sequence shown here is derived from an EMBL/GenBank/DDBJ whole genome shotgun (WGS) entry which is preliminary data.</text>
</comment>
<accession>J9FD90</accession>